<feature type="region of interest" description="Disordered" evidence="1">
    <location>
        <begin position="1"/>
        <end position="51"/>
    </location>
</feature>
<proteinExistence type="predicted"/>
<reference evidence="2 3" key="1">
    <citation type="submission" date="2020-07" db="EMBL/GenBank/DDBJ databases">
        <title>Sequencing the genomes of 1000 actinobacteria strains.</title>
        <authorList>
            <person name="Klenk H.-P."/>
        </authorList>
    </citation>
    <scope>NUCLEOTIDE SEQUENCE [LARGE SCALE GENOMIC DNA]</scope>
    <source>
        <strain evidence="2 3">DSM 15165</strain>
    </source>
</reference>
<protein>
    <submittedName>
        <fullName evidence="2">Uncharacterized protein</fullName>
    </submittedName>
</protein>
<dbReference type="RefSeq" id="WP_179608966.1">
    <property type="nucleotide sequence ID" value="NZ_BAABEH010000001.1"/>
</dbReference>
<comment type="caution">
    <text evidence="2">The sequence shown here is derived from an EMBL/GenBank/DDBJ whole genome shotgun (WGS) entry which is preliminary data.</text>
</comment>
<dbReference type="Proteomes" id="UP000578352">
    <property type="component" value="Unassembled WGS sequence"/>
</dbReference>
<dbReference type="EMBL" id="JACCFL010000001">
    <property type="protein sequence ID" value="NYJ25964.1"/>
    <property type="molecule type" value="Genomic_DNA"/>
</dbReference>
<evidence type="ECO:0000256" key="1">
    <source>
        <dbReference type="SAM" id="MobiDB-lite"/>
    </source>
</evidence>
<name>A0A853D3J6_9MICO</name>
<evidence type="ECO:0000313" key="3">
    <source>
        <dbReference type="Proteomes" id="UP000578352"/>
    </source>
</evidence>
<gene>
    <name evidence="2" type="ORF">HNR13_004251</name>
</gene>
<evidence type="ECO:0000313" key="2">
    <source>
        <dbReference type="EMBL" id="NYJ25964.1"/>
    </source>
</evidence>
<accession>A0A853D3J6</accession>
<sequence length="83" mass="9749">MNRLTHALHEATHRVPGVPDHSARTHGRALQQKHPRAQARDPRLQNRIRHQHGEPRVLIAWQNRIARLFGARRARRANLREVE</sequence>
<dbReference type="AlphaFoldDB" id="A0A853D3J6"/>
<feature type="compositionally biased region" description="Basic residues" evidence="1">
    <location>
        <begin position="24"/>
        <end position="37"/>
    </location>
</feature>
<organism evidence="2 3">
    <name type="scientific">Leifsonia shinshuensis</name>
    <dbReference type="NCBI Taxonomy" id="150026"/>
    <lineage>
        <taxon>Bacteria</taxon>
        <taxon>Bacillati</taxon>
        <taxon>Actinomycetota</taxon>
        <taxon>Actinomycetes</taxon>
        <taxon>Micrococcales</taxon>
        <taxon>Microbacteriaceae</taxon>
        <taxon>Leifsonia</taxon>
    </lineage>
</organism>